<keyword evidence="3" id="KW-1185">Reference proteome</keyword>
<proteinExistence type="predicted"/>
<gene>
    <name evidence="2" type="ORF">FIBSPDRAFT_893790</name>
</gene>
<feature type="region of interest" description="Disordered" evidence="1">
    <location>
        <begin position="257"/>
        <end position="276"/>
    </location>
</feature>
<evidence type="ECO:0000313" key="3">
    <source>
        <dbReference type="Proteomes" id="UP000076532"/>
    </source>
</evidence>
<dbReference type="EMBL" id="KV417576">
    <property type="protein sequence ID" value="KZP18070.1"/>
    <property type="molecule type" value="Genomic_DNA"/>
</dbReference>
<accession>A0A166GQN6</accession>
<name>A0A166GQN6_9AGAM</name>
<dbReference type="Proteomes" id="UP000076532">
    <property type="component" value="Unassembled WGS sequence"/>
</dbReference>
<protein>
    <submittedName>
        <fullName evidence="2">Uncharacterized protein</fullName>
    </submittedName>
</protein>
<feature type="region of interest" description="Disordered" evidence="1">
    <location>
        <begin position="167"/>
        <end position="192"/>
    </location>
</feature>
<evidence type="ECO:0000256" key="1">
    <source>
        <dbReference type="SAM" id="MobiDB-lite"/>
    </source>
</evidence>
<evidence type="ECO:0000313" key="2">
    <source>
        <dbReference type="EMBL" id="KZP18070.1"/>
    </source>
</evidence>
<dbReference type="AlphaFoldDB" id="A0A166GQN6"/>
<reference evidence="2 3" key="1">
    <citation type="journal article" date="2016" name="Mol. Biol. Evol.">
        <title>Comparative Genomics of Early-Diverging Mushroom-Forming Fungi Provides Insights into the Origins of Lignocellulose Decay Capabilities.</title>
        <authorList>
            <person name="Nagy L.G."/>
            <person name="Riley R."/>
            <person name="Tritt A."/>
            <person name="Adam C."/>
            <person name="Daum C."/>
            <person name="Floudas D."/>
            <person name="Sun H."/>
            <person name="Yadav J.S."/>
            <person name="Pangilinan J."/>
            <person name="Larsson K.H."/>
            <person name="Matsuura K."/>
            <person name="Barry K."/>
            <person name="Labutti K."/>
            <person name="Kuo R."/>
            <person name="Ohm R.A."/>
            <person name="Bhattacharya S.S."/>
            <person name="Shirouzu T."/>
            <person name="Yoshinaga Y."/>
            <person name="Martin F.M."/>
            <person name="Grigoriev I.V."/>
            <person name="Hibbett D.S."/>
        </authorList>
    </citation>
    <scope>NUCLEOTIDE SEQUENCE [LARGE SCALE GENOMIC DNA]</scope>
    <source>
        <strain evidence="2 3">CBS 109695</strain>
    </source>
</reference>
<organism evidence="2 3">
    <name type="scientific">Athelia psychrophila</name>
    <dbReference type="NCBI Taxonomy" id="1759441"/>
    <lineage>
        <taxon>Eukaryota</taxon>
        <taxon>Fungi</taxon>
        <taxon>Dikarya</taxon>
        <taxon>Basidiomycota</taxon>
        <taxon>Agaricomycotina</taxon>
        <taxon>Agaricomycetes</taxon>
        <taxon>Agaricomycetidae</taxon>
        <taxon>Atheliales</taxon>
        <taxon>Atheliaceae</taxon>
        <taxon>Athelia</taxon>
    </lineage>
</organism>
<sequence>MKRQSNWLLVTQAPLTESREGERRAQPPKRDARALFTYNTLRSTSRAALRIRLHGDNDKSVGMVSSTEDRTTMYAKPITQEELDNDKESTFERRSVLRRLQIGISMALLATRTDRSTTCWRLSKNQTQMSIFATRTRKRPQIQNRRFGLWRSESFWRALEHCQGRTPDTFVKSGSGEEADTHGKTSESTTRMRYPRKRTEQVMTDMLLATRSEDREKMNRRLDSAGTVVDAHVAGRCRSGVDEEIFEVDCKASEIINGNSKPGIEIRDSTEQAESA</sequence>